<dbReference type="InterPro" id="IPR036188">
    <property type="entry name" value="FAD/NAD-bd_sf"/>
</dbReference>
<dbReference type="PANTHER" id="PTHR13789:SF309">
    <property type="entry name" value="PUTATIVE (AFU_ORTHOLOGUE AFUA_6G14510)-RELATED"/>
    <property type="match status" value="1"/>
</dbReference>
<dbReference type="GO" id="GO:0004497">
    <property type="term" value="F:monooxygenase activity"/>
    <property type="evidence" value="ECO:0007669"/>
    <property type="project" value="UniProtKB-KW"/>
</dbReference>
<dbReference type="GO" id="GO:0071949">
    <property type="term" value="F:FAD binding"/>
    <property type="evidence" value="ECO:0007669"/>
    <property type="project" value="InterPro"/>
</dbReference>
<sequence length="441" mass="45405">MESIMDICVVGAGIGGLALAHGLLADGHRVRVLERAAGPTRSGAAVTIFSNGAAALAGLGVDLGTAVRGTSTPGRTAARGTSTPGRTAAPGTSTSSATEPGPSAPAGGAAPSGPATVGGAPLGAPIETLASVDAGGRRIMRADLTVLWRRTGQQVRTMPRAELIDRLTAGLPAGTIRYDAPVGSVRTDPDGAEVVSAAGTDRYDVVVGADGHRSAVRCSVLSPEPAAEVGWDTWQGLTEVLSSIAGGRTGLLAVGTAGLVGMMPAGQGRTQWWFDVRRGAGPEPAGTGTVGWLRRLFAGYAEPVPELLAGITDADIGRYPHVLHRVPDRWGSGPTTLVGDAAHAFPPSQAQGANQALEDAWLLRRALHGDRGDAASALRRYERLRVPHVRLVSRMAASERTNLPVPPPLALLARLAPPRAGGYAYLRLLRRFSSVLANERP</sequence>
<dbReference type="OrthoDB" id="9782160at2"/>
<keyword evidence="1" id="KW-0560">Oxidoreductase</keyword>
<dbReference type="RefSeq" id="WP_051803053.1">
    <property type="nucleotide sequence ID" value="NZ_AP023354.1"/>
</dbReference>
<organism evidence="5 6">
    <name type="scientific">Actinocatenispora sera</name>
    <dbReference type="NCBI Taxonomy" id="390989"/>
    <lineage>
        <taxon>Bacteria</taxon>
        <taxon>Bacillati</taxon>
        <taxon>Actinomycetota</taxon>
        <taxon>Actinomycetes</taxon>
        <taxon>Micromonosporales</taxon>
        <taxon>Micromonosporaceae</taxon>
        <taxon>Actinocatenispora</taxon>
    </lineage>
</organism>
<evidence type="ECO:0000259" key="4">
    <source>
        <dbReference type="Pfam" id="PF01494"/>
    </source>
</evidence>
<dbReference type="PRINTS" id="PR00420">
    <property type="entry name" value="RNGMNOXGNASE"/>
</dbReference>
<evidence type="ECO:0000313" key="5">
    <source>
        <dbReference type="EMBL" id="BCJ26663.1"/>
    </source>
</evidence>
<reference evidence="5" key="1">
    <citation type="submission" date="2020-08" db="EMBL/GenBank/DDBJ databases">
        <title>Whole genome shotgun sequence of Actinocatenispora sera NBRC 101916.</title>
        <authorList>
            <person name="Komaki H."/>
            <person name="Tamura T."/>
        </authorList>
    </citation>
    <scope>NUCLEOTIDE SEQUENCE</scope>
    <source>
        <strain evidence="5">NBRC 101916</strain>
    </source>
</reference>
<name>A0A810KTV0_9ACTN</name>
<proteinExistence type="predicted"/>
<dbReference type="SUPFAM" id="SSF51905">
    <property type="entry name" value="FAD/NAD(P)-binding domain"/>
    <property type="match status" value="1"/>
</dbReference>
<feature type="domain" description="FAD-binding" evidence="4">
    <location>
        <begin position="6"/>
        <end position="393"/>
    </location>
</feature>
<evidence type="ECO:0000256" key="1">
    <source>
        <dbReference type="ARBA" id="ARBA00023002"/>
    </source>
</evidence>
<evidence type="ECO:0000313" key="6">
    <source>
        <dbReference type="Proteomes" id="UP000680750"/>
    </source>
</evidence>
<dbReference type="Gene3D" id="3.50.50.60">
    <property type="entry name" value="FAD/NAD(P)-binding domain"/>
    <property type="match status" value="2"/>
</dbReference>
<feature type="compositionally biased region" description="Polar residues" evidence="3">
    <location>
        <begin position="68"/>
        <end position="85"/>
    </location>
</feature>
<keyword evidence="2" id="KW-0503">Monooxygenase</keyword>
<dbReference type="InterPro" id="IPR050493">
    <property type="entry name" value="FAD-dep_Monooxygenase_BioMet"/>
</dbReference>
<evidence type="ECO:0000256" key="3">
    <source>
        <dbReference type="SAM" id="MobiDB-lite"/>
    </source>
</evidence>
<dbReference type="InterPro" id="IPR002938">
    <property type="entry name" value="FAD-bd"/>
</dbReference>
<evidence type="ECO:0000256" key="2">
    <source>
        <dbReference type="ARBA" id="ARBA00023033"/>
    </source>
</evidence>
<keyword evidence="6" id="KW-1185">Reference proteome</keyword>
<protein>
    <recommendedName>
        <fullName evidence="4">FAD-binding domain-containing protein</fullName>
    </recommendedName>
</protein>
<dbReference type="EMBL" id="AP023354">
    <property type="protein sequence ID" value="BCJ26663.1"/>
    <property type="molecule type" value="Genomic_DNA"/>
</dbReference>
<feature type="compositionally biased region" description="Low complexity" evidence="3">
    <location>
        <begin position="87"/>
        <end position="119"/>
    </location>
</feature>
<dbReference type="KEGG" id="aser:Asera_07710"/>
<dbReference type="Proteomes" id="UP000680750">
    <property type="component" value="Chromosome"/>
</dbReference>
<dbReference type="PANTHER" id="PTHR13789">
    <property type="entry name" value="MONOOXYGENASE"/>
    <property type="match status" value="1"/>
</dbReference>
<dbReference type="AlphaFoldDB" id="A0A810KTV0"/>
<accession>A0A810KTV0</accession>
<gene>
    <name evidence="5" type="ORF">Asera_07710</name>
</gene>
<dbReference type="Pfam" id="PF01494">
    <property type="entry name" value="FAD_binding_3"/>
    <property type="match status" value="1"/>
</dbReference>
<feature type="region of interest" description="Disordered" evidence="3">
    <location>
        <begin position="66"/>
        <end position="119"/>
    </location>
</feature>